<dbReference type="InterPro" id="IPR012902">
    <property type="entry name" value="N_methyl_site"/>
</dbReference>
<dbReference type="Proteomes" id="UP001173801">
    <property type="component" value="Unassembled WGS sequence"/>
</dbReference>
<dbReference type="SUPFAM" id="SSF54523">
    <property type="entry name" value="Pili subunits"/>
    <property type="match status" value="1"/>
</dbReference>
<accession>A0ABT7HTS3</accession>
<dbReference type="InterPro" id="IPR045584">
    <property type="entry name" value="Pilin-like"/>
</dbReference>
<dbReference type="Gene3D" id="3.30.700.10">
    <property type="entry name" value="Glycoprotein, Type 4 Pilin"/>
    <property type="match status" value="1"/>
</dbReference>
<proteinExistence type="predicted"/>
<dbReference type="NCBIfam" id="TIGR02532">
    <property type="entry name" value="IV_pilin_GFxxxE"/>
    <property type="match status" value="1"/>
</dbReference>
<dbReference type="Pfam" id="PF07963">
    <property type="entry name" value="N_methyl"/>
    <property type="match status" value="1"/>
</dbReference>
<comment type="caution">
    <text evidence="1">The sequence shown here is derived from an EMBL/GenBank/DDBJ whole genome shotgun (WGS) entry which is preliminary data.</text>
</comment>
<evidence type="ECO:0000313" key="1">
    <source>
        <dbReference type="EMBL" id="MDL0089779.1"/>
    </source>
</evidence>
<name>A0ABT7HTS3_9BACT</name>
<dbReference type="EMBL" id="JANURM010000020">
    <property type="protein sequence ID" value="MDL0089779.1"/>
    <property type="molecule type" value="Genomic_DNA"/>
</dbReference>
<dbReference type="RefSeq" id="WP_284938515.1">
    <property type="nucleotide sequence ID" value="NZ_JANURM010000020.1"/>
</dbReference>
<reference evidence="1" key="1">
    <citation type="submission" date="2022-08" db="EMBL/GenBank/DDBJ databases">
        <authorList>
            <person name="Wang H."/>
        </authorList>
    </citation>
    <scope>NUCLEOTIDE SEQUENCE</scope>
    <source>
        <strain evidence="1">PS10</strain>
    </source>
</reference>
<organism evidence="1 2">
    <name type="scientific">Campylobacter gastrosuis</name>
    <dbReference type="NCBI Taxonomy" id="2974576"/>
    <lineage>
        <taxon>Bacteria</taxon>
        <taxon>Pseudomonadati</taxon>
        <taxon>Campylobacterota</taxon>
        <taxon>Epsilonproteobacteria</taxon>
        <taxon>Campylobacterales</taxon>
        <taxon>Campylobacteraceae</taxon>
        <taxon>Campylobacter</taxon>
    </lineage>
</organism>
<sequence>MKKAFTMVEVIFVIVILGILAAVAIPKLVATRDDAEIAKTAKNLSTIISDIGVYYTSKATLAPNLKDMTNVQVLYGVGLKENVILSSGNKGCIVISLVREGENNDEKPIHLRLSENKDGATLANGEHISGQKGDRLCEKLWKTKNIKDILSVRFNYISKDAQSGATTTKSSDSGEVRLGGSAVTW</sequence>
<reference evidence="1" key="2">
    <citation type="journal article" date="2023" name="Microorganisms">
        <title>Isolation and Genomic Characteristics of Cat-Borne Campylobacter felis sp. nov. and Sheep-Borne Campylobacter ovis sp. nov.</title>
        <authorList>
            <person name="Wang H."/>
            <person name="Li Y."/>
            <person name="Gu Y."/>
            <person name="Zhou G."/>
            <person name="Chen X."/>
            <person name="Zhang X."/>
            <person name="Shao Z."/>
            <person name="Zhang J."/>
            <person name="Zhang M."/>
        </authorList>
    </citation>
    <scope>NUCLEOTIDE SEQUENCE</scope>
    <source>
        <strain evidence="1">PS10</strain>
    </source>
</reference>
<protein>
    <submittedName>
        <fullName evidence="1">Type II secretion system GspH family protein</fullName>
    </submittedName>
</protein>
<keyword evidence="2" id="KW-1185">Reference proteome</keyword>
<gene>
    <name evidence="1" type="ORF">NYG85_10450</name>
</gene>
<evidence type="ECO:0000313" key="2">
    <source>
        <dbReference type="Proteomes" id="UP001173801"/>
    </source>
</evidence>